<protein>
    <recommendedName>
        <fullName evidence="3">TTF-type domain-containing protein</fullName>
    </recommendedName>
</protein>
<evidence type="ECO:0000256" key="1">
    <source>
        <dbReference type="SAM" id="MobiDB-lite"/>
    </source>
</evidence>
<feature type="region of interest" description="Disordered" evidence="1">
    <location>
        <begin position="48"/>
        <end position="68"/>
    </location>
</feature>
<dbReference type="EMBL" id="OIVN01001213">
    <property type="protein sequence ID" value="SPC91234.1"/>
    <property type="molecule type" value="Genomic_DNA"/>
</dbReference>
<reference evidence="2" key="1">
    <citation type="submission" date="2018-02" db="EMBL/GenBank/DDBJ databases">
        <authorList>
            <person name="Cohen D.B."/>
            <person name="Kent A.D."/>
        </authorList>
    </citation>
    <scope>NUCLEOTIDE SEQUENCE</scope>
</reference>
<proteinExistence type="predicted"/>
<organism evidence="2">
    <name type="scientific">Fagus sylvatica</name>
    <name type="common">Beechnut</name>
    <dbReference type="NCBI Taxonomy" id="28930"/>
    <lineage>
        <taxon>Eukaryota</taxon>
        <taxon>Viridiplantae</taxon>
        <taxon>Streptophyta</taxon>
        <taxon>Embryophyta</taxon>
        <taxon>Tracheophyta</taxon>
        <taxon>Spermatophyta</taxon>
        <taxon>Magnoliopsida</taxon>
        <taxon>eudicotyledons</taxon>
        <taxon>Gunneridae</taxon>
        <taxon>Pentapetalae</taxon>
        <taxon>rosids</taxon>
        <taxon>fabids</taxon>
        <taxon>Fagales</taxon>
        <taxon>Fagaceae</taxon>
        <taxon>Fagus</taxon>
    </lineage>
</organism>
<name>A0A2N9FWR9_FAGSY</name>
<sequence>MAKSLKGSISNLFNAIIQKSQSSSQVEEASGEDMNEVYVEPNESVIANEEFSEEEASGEDMNEAHESEGVDVANDEFREEHNEDNLGDGGVNGEASVNMLDLEKDVDVNYDPELWGIINDTKRVMLVEKGPIKILKENDEFPKESNIGRHFFSKLYTCDRPNSEKQERKWLVYSNGLDKVFCFCCKLFKHKPMTTSLAEDGTSDWHNLPTKLRDHEKNLEHNHNVVKWWTCK</sequence>
<feature type="region of interest" description="Disordered" evidence="1">
    <location>
        <begin position="18"/>
        <end position="37"/>
    </location>
</feature>
<dbReference type="AlphaFoldDB" id="A0A2N9FWR9"/>
<gene>
    <name evidence="2" type="ORF">FSB_LOCUS19116</name>
</gene>
<evidence type="ECO:0008006" key="3">
    <source>
        <dbReference type="Google" id="ProtNLM"/>
    </source>
</evidence>
<feature type="compositionally biased region" description="Polar residues" evidence="1">
    <location>
        <begin position="18"/>
        <end position="27"/>
    </location>
</feature>
<feature type="compositionally biased region" description="Acidic residues" evidence="1">
    <location>
        <begin position="50"/>
        <end position="61"/>
    </location>
</feature>
<accession>A0A2N9FWR9</accession>
<evidence type="ECO:0000313" key="2">
    <source>
        <dbReference type="EMBL" id="SPC91234.1"/>
    </source>
</evidence>